<dbReference type="SMART" id="SM00355">
    <property type="entry name" value="ZnF_C2H2"/>
    <property type="match status" value="4"/>
</dbReference>
<dbReference type="PROSITE" id="PS50157">
    <property type="entry name" value="ZINC_FINGER_C2H2_2"/>
    <property type="match status" value="4"/>
</dbReference>
<dbReference type="SUPFAM" id="SSF57667">
    <property type="entry name" value="beta-beta-alpha zinc fingers"/>
    <property type="match status" value="2"/>
</dbReference>
<dbReference type="PANTHER" id="PTHR16515">
    <property type="entry name" value="PR DOMAIN ZINC FINGER PROTEIN"/>
    <property type="match status" value="1"/>
</dbReference>
<evidence type="ECO:0000256" key="9">
    <source>
        <dbReference type="SAM" id="MobiDB-lite"/>
    </source>
</evidence>
<reference evidence="11" key="4">
    <citation type="submission" date="2025-09" db="UniProtKB">
        <authorList>
            <consortium name="Ensembl"/>
        </authorList>
    </citation>
    <scope>IDENTIFICATION</scope>
    <source>
        <strain evidence="11">HSOK</strain>
    </source>
</reference>
<keyword evidence="2" id="KW-0479">Metal-binding</keyword>
<feature type="domain" description="C2H2-type" evidence="10">
    <location>
        <begin position="379"/>
        <end position="406"/>
    </location>
</feature>
<keyword evidence="5" id="KW-0862">Zinc</keyword>
<dbReference type="GO" id="GO:0005634">
    <property type="term" value="C:nucleus"/>
    <property type="evidence" value="ECO:0007669"/>
    <property type="project" value="UniProtKB-SubCell"/>
</dbReference>
<dbReference type="FunFam" id="3.30.160.60:FF:000100">
    <property type="entry name" value="Zinc finger 45-like"/>
    <property type="match status" value="2"/>
</dbReference>
<feature type="region of interest" description="Disordered" evidence="9">
    <location>
        <begin position="92"/>
        <end position="140"/>
    </location>
</feature>
<dbReference type="FunFam" id="3.30.160.60:FF:000765">
    <property type="entry name" value="Zinc finger 45-like"/>
    <property type="match status" value="1"/>
</dbReference>
<evidence type="ECO:0000256" key="5">
    <source>
        <dbReference type="ARBA" id="ARBA00022833"/>
    </source>
</evidence>
<dbReference type="InterPro" id="IPR013087">
    <property type="entry name" value="Znf_C2H2_type"/>
</dbReference>
<feature type="compositionally biased region" description="Polar residues" evidence="9">
    <location>
        <begin position="128"/>
        <end position="138"/>
    </location>
</feature>
<dbReference type="PROSITE" id="PS00028">
    <property type="entry name" value="ZINC_FINGER_C2H2_1"/>
    <property type="match status" value="4"/>
</dbReference>
<dbReference type="InterPro" id="IPR036236">
    <property type="entry name" value="Znf_C2H2_sf"/>
</dbReference>
<evidence type="ECO:0000259" key="10">
    <source>
        <dbReference type="PROSITE" id="PS50157"/>
    </source>
</evidence>
<evidence type="ECO:0000256" key="4">
    <source>
        <dbReference type="ARBA" id="ARBA00022771"/>
    </source>
</evidence>
<evidence type="ECO:0000256" key="1">
    <source>
        <dbReference type="ARBA" id="ARBA00004123"/>
    </source>
</evidence>
<evidence type="ECO:0000256" key="8">
    <source>
        <dbReference type="SAM" id="Coils"/>
    </source>
</evidence>
<dbReference type="Ensembl" id="ENSORLT00015025703.1">
    <property type="protein sequence ID" value="ENSORLP00015033085.1"/>
    <property type="gene ID" value="ENSORLG00015018275.1"/>
</dbReference>
<dbReference type="Pfam" id="PF00096">
    <property type="entry name" value="zf-C2H2"/>
    <property type="match status" value="3"/>
</dbReference>
<evidence type="ECO:0000256" key="3">
    <source>
        <dbReference type="ARBA" id="ARBA00022737"/>
    </source>
</evidence>
<keyword evidence="6" id="KW-0539">Nucleus</keyword>
<dbReference type="AlphaFoldDB" id="A0A3P9JL81"/>
<evidence type="ECO:0000313" key="12">
    <source>
        <dbReference type="Proteomes" id="UP000265200"/>
    </source>
</evidence>
<dbReference type="PANTHER" id="PTHR16515:SF49">
    <property type="entry name" value="GASTRULA ZINC FINGER PROTEIN XLCGF49.1-LIKE-RELATED"/>
    <property type="match status" value="1"/>
</dbReference>
<accession>A0A3P9JL81</accession>
<keyword evidence="4 7" id="KW-0863">Zinc-finger</keyword>
<dbReference type="Proteomes" id="UP000265200">
    <property type="component" value="Chromosome 17"/>
</dbReference>
<evidence type="ECO:0000256" key="7">
    <source>
        <dbReference type="PROSITE-ProRule" id="PRU00042"/>
    </source>
</evidence>
<feature type="domain" description="C2H2-type" evidence="10">
    <location>
        <begin position="351"/>
        <end position="378"/>
    </location>
</feature>
<feature type="domain" description="C2H2-type" evidence="10">
    <location>
        <begin position="323"/>
        <end position="350"/>
    </location>
</feature>
<sequence>MSPRESFHAQLASIMEVLANAAVAEICELVDGGYALLQLEITRSRKENDALRRKLRLAELRAARATALRAAVSGGTLLQASAPPRVHVLTNQEPRRRVAPPGNICTEPPPSWLSGQGTPVRGDPSPPSTRESTQQMPTGESAVVIKEEDKESWSPSEAEDGFCRIVEVRTLKEKTPGPFSRQEAADAGAVSSTSSSTQNSLNCSQRLEAGAYDCLMFESERGSITQNPPGSYPGCPSESERSGNFLCQQQRAPPPVEKLPVRMEAGGGPSVFPRREAWGLQDSGGNQDDAAGRAFICSRCGKSLACLKNLKTHMRVHTGEKPFACTLCGKRFSDSSNLKRHHSVHTGEKRYSCTHCGKRFAQSGSLKVHMSVHSDCKQFKCLHCSKTFISSTHLRRHISLHTTEKRLAAATSS</sequence>
<feature type="region of interest" description="Disordered" evidence="9">
    <location>
        <begin position="176"/>
        <end position="201"/>
    </location>
</feature>
<evidence type="ECO:0000313" key="11">
    <source>
        <dbReference type="Ensembl" id="ENSORLP00015033085.1"/>
    </source>
</evidence>
<name>A0A3P9JL81_ORYLA</name>
<evidence type="ECO:0000256" key="6">
    <source>
        <dbReference type="ARBA" id="ARBA00023242"/>
    </source>
</evidence>
<protein>
    <recommendedName>
        <fullName evidence="10">C2H2-type domain-containing protein</fullName>
    </recommendedName>
</protein>
<dbReference type="GO" id="GO:0008270">
    <property type="term" value="F:zinc ion binding"/>
    <property type="evidence" value="ECO:0007669"/>
    <property type="project" value="UniProtKB-KW"/>
</dbReference>
<dbReference type="Gene3D" id="3.30.160.60">
    <property type="entry name" value="Classic Zinc Finger"/>
    <property type="match status" value="4"/>
</dbReference>
<dbReference type="InterPro" id="IPR050331">
    <property type="entry name" value="Zinc_finger"/>
</dbReference>
<reference evidence="11" key="3">
    <citation type="submission" date="2025-08" db="UniProtKB">
        <authorList>
            <consortium name="Ensembl"/>
        </authorList>
    </citation>
    <scope>IDENTIFICATION</scope>
    <source>
        <strain evidence="11">HSOK</strain>
    </source>
</reference>
<organism evidence="11 12">
    <name type="scientific">Oryzias latipes</name>
    <name type="common">Japanese rice fish</name>
    <name type="synonym">Japanese killifish</name>
    <dbReference type="NCBI Taxonomy" id="8090"/>
    <lineage>
        <taxon>Eukaryota</taxon>
        <taxon>Metazoa</taxon>
        <taxon>Chordata</taxon>
        <taxon>Craniata</taxon>
        <taxon>Vertebrata</taxon>
        <taxon>Euteleostomi</taxon>
        <taxon>Actinopterygii</taxon>
        <taxon>Neopterygii</taxon>
        <taxon>Teleostei</taxon>
        <taxon>Neoteleostei</taxon>
        <taxon>Acanthomorphata</taxon>
        <taxon>Ovalentaria</taxon>
        <taxon>Atherinomorphae</taxon>
        <taxon>Beloniformes</taxon>
        <taxon>Adrianichthyidae</taxon>
        <taxon>Oryziinae</taxon>
        <taxon>Oryzias</taxon>
    </lineage>
</organism>
<comment type="subcellular location">
    <subcellularLocation>
        <location evidence="1">Nucleus</location>
    </subcellularLocation>
</comment>
<reference evidence="11 12" key="2">
    <citation type="submission" date="2017-04" db="EMBL/GenBank/DDBJ databases">
        <title>CpG methylation of centromeres and impact of large insertions on vertebrate speciation.</title>
        <authorList>
            <person name="Ichikawa K."/>
            <person name="Yoshimura J."/>
            <person name="Morishita S."/>
        </authorList>
    </citation>
    <scope>NUCLEOTIDE SEQUENCE</scope>
    <source>
        <strain evidence="11 12">HSOK</strain>
    </source>
</reference>
<evidence type="ECO:0000256" key="2">
    <source>
        <dbReference type="ARBA" id="ARBA00022723"/>
    </source>
</evidence>
<keyword evidence="3" id="KW-0677">Repeat</keyword>
<reference key="1">
    <citation type="journal article" date="2007" name="Nature">
        <title>The medaka draft genome and insights into vertebrate genome evolution.</title>
        <authorList>
            <person name="Kasahara M."/>
            <person name="Naruse K."/>
            <person name="Sasaki S."/>
            <person name="Nakatani Y."/>
            <person name="Qu W."/>
            <person name="Ahsan B."/>
            <person name="Yamada T."/>
            <person name="Nagayasu Y."/>
            <person name="Doi K."/>
            <person name="Kasai Y."/>
            <person name="Jindo T."/>
            <person name="Kobayashi D."/>
            <person name="Shimada A."/>
            <person name="Toyoda A."/>
            <person name="Kuroki Y."/>
            <person name="Fujiyama A."/>
            <person name="Sasaki T."/>
            <person name="Shimizu A."/>
            <person name="Asakawa S."/>
            <person name="Shimizu N."/>
            <person name="Hashimoto S."/>
            <person name="Yang J."/>
            <person name="Lee Y."/>
            <person name="Matsushima K."/>
            <person name="Sugano S."/>
            <person name="Sakaizumi M."/>
            <person name="Narita T."/>
            <person name="Ohishi K."/>
            <person name="Haga S."/>
            <person name="Ohta F."/>
            <person name="Nomoto H."/>
            <person name="Nogata K."/>
            <person name="Morishita T."/>
            <person name="Endo T."/>
            <person name="Shin-I T."/>
            <person name="Takeda H."/>
            <person name="Morishita S."/>
            <person name="Kohara Y."/>
        </authorList>
    </citation>
    <scope>NUCLEOTIDE SEQUENCE [LARGE SCALE GENOMIC DNA]</scope>
    <source>
        <strain>Hd-rR</strain>
    </source>
</reference>
<keyword evidence="8" id="KW-0175">Coiled coil</keyword>
<feature type="compositionally biased region" description="Low complexity" evidence="9">
    <location>
        <begin position="191"/>
        <end position="201"/>
    </location>
</feature>
<feature type="domain" description="C2H2-type" evidence="10">
    <location>
        <begin position="295"/>
        <end position="322"/>
    </location>
</feature>
<feature type="coiled-coil region" evidence="8">
    <location>
        <begin position="34"/>
        <end position="68"/>
    </location>
</feature>
<proteinExistence type="predicted"/>